<keyword evidence="2" id="KW-1185">Reference proteome</keyword>
<evidence type="ECO:0000313" key="2">
    <source>
        <dbReference type="Proteomes" id="UP000789525"/>
    </source>
</evidence>
<accession>A0ACA9QH09</accession>
<name>A0ACA9QH09_9GLOM</name>
<organism evidence="1 2">
    <name type="scientific">Acaulospora colombiana</name>
    <dbReference type="NCBI Taxonomy" id="27376"/>
    <lineage>
        <taxon>Eukaryota</taxon>
        <taxon>Fungi</taxon>
        <taxon>Fungi incertae sedis</taxon>
        <taxon>Mucoromycota</taxon>
        <taxon>Glomeromycotina</taxon>
        <taxon>Glomeromycetes</taxon>
        <taxon>Diversisporales</taxon>
        <taxon>Acaulosporaceae</taxon>
        <taxon>Acaulospora</taxon>
    </lineage>
</organism>
<reference evidence="1" key="1">
    <citation type="submission" date="2021-06" db="EMBL/GenBank/DDBJ databases">
        <authorList>
            <person name="Kallberg Y."/>
            <person name="Tangrot J."/>
            <person name="Rosling A."/>
        </authorList>
    </citation>
    <scope>NUCLEOTIDE SEQUENCE</scope>
    <source>
        <strain evidence="1">CL356</strain>
    </source>
</reference>
<protein>
    <submittedName>
        <fullName evidence="1">15492_t:CDS:1</fullName>
    </submittedName>
</protein>
<feature type="non-terminal residue" evidence="1">
    <location>
        <position position="1"/>
    </location>
</feature>
<dbReference type="Proteomes" id="UP000789525">
    <property type="component" value="Unassembled WGS sequence"/>
</dbReference>
<dbReference type="EMBL" id="CAJVPT010051532">
    <property type="protein sequence ID" value="CAG8747976.1"/>
    <property type="molecule type" value="Genomic_DNA"/>
</dbReference>
<evidence type="ECO:0000313" key="1">
    <source>
        <dbReference type="EMBL" id="CAG8747976.1"/>
    </source>
</evidence>
<proteinExistence type="predicted"/>
<gene>
    <name evidence="1" type="ORF">ACOLOM_LOCUS12546</name>
</gene>
<comment type="caution">
    <text evidence="1">The sequence shown here is derived from an EMBL/GenBank/DDBJ whole genome shotgun (WGS) entry which is preliminary data.</text>
</comment>
<sequence length="103" mass="11063">LHESPKFLMGRGRDEEAVENVHRIAAYNGKTSDLTVADLQKAGNAVGEGQGGKKLDTSGKAAVLRTVEKFSLDHVKALFATPRLAYSSTLIIILWALIGLAFP</sequence>